<dbReference type="Pfam" id="PF00753">
    <property type="entry name" value="Lactamase_B"/>
    <property type="match status" value="1"/>
</dbReference>
<dbReference type="PANTHER" id="PTHR42978">
    <property type="entry name" value="QUORUM-QUENCHING LACTONASE YTNP-RELATED-RELATED"/>
    <property type="match status" value="1"/>
</dbReference>
<keyword evidence="2" id="KW-0479">Metal-binding</keyword>
<dbReference type="CDD" id="cd16277">
    <property type="entry name" value="metallo-hydrolase-like_MBL-fold"/>
    <property type="match status" value="1"/>
</dbReference>
<keyword evidence="4" id="KW-0862">Zinc</keyword>
<dbReference type="PANTHER" id="PTHR42978:SF6">
    <property type="entry name" value="QUORUM-QUENCHING LACTONASE YTNP-RELATED"/>
    <property type="match status" value="1"/>
</dbReference>
<protein>
    <submittedName>
        <fullName evidence="6">MBL fold metallo-hydrolase</fullName>
    </submittedName>
</protein>
<dbReference type="Gene3D" id="3.60.15.10">
    <property type="entry name" value="Ribonuclease Z/Hydroxyacylglutathione hydrolase-like"/>
    <property type="match status" value="1"/>
</dbReference>
<comment type="caution">
    <text evidence="6">The sequence shown here is derived from an EMBL/GenBank/DDBJ whole genome shotgun (WGS) entry which is preliminary data.</text>
</comment>
<gene>
    <name evidence="6" type="ORF">FNA46_04375</name>
</gene>
<sequence>MRPMLRFGSALIQTVHDLDPFALPVDLLFPGRTVEDLREHADLLAPHHVDFDAGSILLGVQSHVVRIGGLVILIDTCIGEHKPRAQRRDWHQRQATGYLERLSALGLTPDDVDIVLCTHLHADHVGWNTQWVDGRWVPTFPRARYLISREEFEQWQAAETEEAGRHNHGSFIDSVAPIVEAGQADLVEDGFALTDGVTLMALPGHTRGQLGLCLCHGERRAVFSADAVHTPVQVFRPDWASRFCSDQDRAIATRRSLFEAAADRDDLLLPAHLRHVSAMRIRRTGGGYRPEFVP</sequence>
<dbReference type="InterPro" id="IPR051013">
    <property type="entry name" value="MBL_superfamily_lactonases"/>
</dbReference>
<accession>A0A549TF82</accession>
<keyword evidence="3 6" id="KW-0378">Hydrolase</keyword>
<evidence type="ECO:0000256" key="3">
    <source>
        <dbReference type="ARBA" id="ARBA00022801"/>
    </source>
</evidence>
<keyword evidence="7" id="KW-1185">Reference proteome</keyword>
<dbReference type="GO" id="GO:0016787">
    <property type="term" value="F:hydrolase activity"/>
    <property type="evidence" value="ECO:0007669"/>
    <property type="project" value="UniProtKB-KW"/>
</dbReference>
<proteinExistence type="inferred from homology"/>
<evidence type="ECO:0000259" key="5">
    <source>
        <dbReference type="SMART" id="SM00849"/>
    </source>
</evidence>
<dbReference type="Proteomes" id="UP000316801">
    <property type="component" value="Unassembled WGS sequence"/>
</dbReference>
<evidence type="ECO:0000313" key="7">
    <source>
        <dbReference type="Proteomes" id="UP000316801"/>
    </source>
</evidence>
<dbReference type="InterPro" id="IPR036866">
    <property type="entry name" value="RibonucZ/Hydroxyglut_hydro"/>
</dbReference>
<organism evidence="6 7">
    <name type="scientific">Rhizobium straminoryzae</name>
    <dbReference type="NCBI Taxonomy" id="1387186"/>
    <lineage>
        <taxon>Bacteria</taxon>
        <taxon>Pseudomonadati</taxon>
        <taxon>Pseudomonadota</taxon>
        <taxon>Alphaproteobacteria</taxon>
        <taxon>Hyphomicrobiales</taxon>
        <taxon>Rhizobiaceae</taxon>
        <taxon>Rhizobium/Agrobacterium group</taxon>
        <taxon>Rhizobium</taxon>
    </lineage>
</organism>
<dbReference type="InterPro" id="IPR001279">
    <property type="entry name" value="Metallo-B-lactamas"/>
</dbReference>
<dbReference type="EMBL" id="VJMG01000010">
    <property type="protein sequence ID" value="TRL41181.1"/>
    <property type="molecule type" value="Genomic_DNA"/>
</dbReference>
<evidence type="ECO:0000256" key="2">
    <source>
        <dbReference type="ARBA" id="ARBA00022723"/>
    </source>
</evidence>
<feature type="domain" description="Metallo-beta-lactamase" evidence="5">
    <location>
        <begin position="59"/>
        <end position="272"/>
    </location>
</feature>
<evidence type="ECO:0000256" key="4">
    <source>
        <dbReference type="ARBA" id="ARBA00022833"/>
    </source>
</evidence>
<dbReference type="AlphaFoldDB" id="A0A549TF82"/>
<dbReference type="GO" id="GO:0046872">
    <property type="term" value="F:metal ion binding"/>
    <property type="evidence" value="ECO:0007669"/>
    <property type="project" value="UniProtKB-KW"/>
</dbReference>
<name>A0A549TF82_9HYPH</name>
<evidence type="ECO:0000313" key="6">
    <source>
        <dbReference type="EMBL" id="TRL41181.1"/>
    </source>
</evidence>
<comment type="similarity">
    <text evidence="1">Belongs to the metallo-beta-lactamase superfamily.</text>
</comment>
<evidence type="ECO:0000256" key="1">
    <source>
        <dbReference type="ARBA" id="ARBA00007749"/>
    </source>
</evidence>
<reference evidence="6 7" key="1">
    <citation type="submission" date="2019-07" db="EMBL/GenBank/DDBJ databases">
        <title>Ln-dependent methylotrophs.</title>
        <authorList>
            <person name="Tani A."/>
        </authorList>
    </citation>
    <scope>NUCLEOTIDE SEQUENCE [LARGE SCALE GENOMIC DNA]</scope>
    <source>
        <strain evidence="6 7">SM12</strain>
    </source>
</reference>
<dbReference type="SUPFAM" id="SSF56281">
    <property type="entry name" value="Metallo-hydrolase/oxidoreductase"/>
    <property type="match status" value="1"/>
</dbReference>
<dbReference type="SMART" id="SM00849">
    <property type="entry name" value="Lactamase_B"/>
    <property type="match status" value="1"/>
</dbReference>